<dbReference type="EMBL" id="SLWS01000006">
    <property type="protein sequence ID" value="TCO56875.1"/>
    <property type="molecule type" value="Genomic_DNA"/>
</dbReference>
<gene>
    <name evidence="1" type="ORF">EV192_106350</name>
</gene>
<keyword evidence="2" id="KW-1185">Reference proteome</keyword>
<reference evidence="1 2" key="1">
    <citation type="submission" date="2019-03" db="EMBL/GenBank/DDBJ databases">
        <title>Genomic Encyclopedia of Type Strains, Phase IV (KMG-IV): sequencing the most valuable type-strain genomes for metagenomic binning, comparative biology and taxonomic classification.</title>
        <authorList>
            <person name="Goeker M."/>
        </authorList>
    </citation>
    <scope>NUCLEOTIDE SEQUENCE [LARGE SCALE GENOMIC DNA]</scope>
    <source>
        <strain evidence="1 2">DSM 45934</strain>
    </source>
</reference>
<organism evidence="1 2">
    <name type="scientific">Actinocrispum wychmicini</name>
    <dbReference type="NCBI Taxonomy" id="1213861"/>
    <lineage>
        <taxon>Bacteria</taxon>
        <taxon>Bacillati</taxon>
        <taxon>Actinomycetota</taxon>
        <taxon>Actinomycetes</taxon>
        <taxon>Pseudonocardiales</taxon>
        <taxon>Pseudonocardiaceae</taxon>
        <taxon>Actinocrispum</taxon>
    </lineage>
</organism>
<evidence type="ECO:0000313" key="2">
    <source>
        <dbReference type="Proteomes" id="UP000295680"/>
    </source>
</evidence>
<proteinExistence type="predicted"/>
<dbReference type="AlphaFoldDB" id="A0A4R2JRR2"/>
<comment type="caution">
    <text evidence="1">The sequence shown here is derived from an EMBL/GenBank/DDBJ whole genome shotgun (WGS) entry which is preliminary data.</text>
</comment>
<evidence type="ECO:0000313" key="1">
    <source>
        <dbReference type="EMBL" id="TCO56875.1"/>
    </source>
</evidence>
<sequence length="93" mass="10297">MNTHEDRVMSARLGGLHSDVHRFVLSTVEADHHGMRWPHGRNEQQLLATRLIEVGLMLLGHATRLPDVERASVCLPDVIPGPVHEAPKTTALP</sequence>
<dbReference type="Proteomes" id="UP000295680">
    <property type="component" value="Unassembled WGS sequence"/>
</dbReference>
<name>A0A4R2JRR2_9PSEU</name>
<accession>A0A4R2JRR2</accession>
<protein>
    <submittedName>
        <fullName evidence="1">Uncharacterized protein</fullName>
    </submittedName>
</protein>